<dbReference type="EMBL" id="CAJVQC010035867">
    <property type="protein sequence ID" value="CAG8760058.1"/>
    <property type="molecule type" value="Genomic_DNA"/>
</dbReference>
<gene>
    <name evidence="1" type="ORF">RPERSI_LOCUS15135</name>
</gene>
<evidence type="ECO:0000313" key="2">
    <source>
        <dbReference type="Proteomes" id="UP000789920"/>
    </source>
</evidence>
<name>A0ACA9QNT3_9GLOM</name>
<feature type="non-terminal residue" evidence="1">
    <location>
        <position position="242"/>
    </location>
</feature>
<keyword evidence="2" id="KW-1185">Reference proteome</keyword>
<protein>
    <submittedName>
        <fullName evidence="1">24446_t:CDS:1</fullName>
    </submittedName>
</protein>
<comment type="caution">
    <text evidence="1">The sequence shown here is derived from an EMBL/GenBank/DDBJ whole genome shotgun (WGS) entry which is preliminary data.</text>
</comment>
<sequence length="242" mass="27681">FAEWAKSLGGIYGVNMGQQYWIILTSDKVVGDLLQKRGGKYSTRMSSYYLHDIYTRSKGYFGCPYNERFRMLTPILHGAVGQRSVKENSDLLTNEFCLLMQNICKTSTNAKDGFYPKQCFQLASLNIITSLCLNKRTETVNDPYYTEFEAVMGEHVVLGSITNRLSEFFPIVKLFPNTSFIKKLIASRTKVEAFYSKMIKEVEDDKEKKPCIIRNFLNKKEEGILDELDIIYLLDAVFAAGT</sequence>
<organism evidence="1 2">
    <name type="scientific">Racocetra persica</name>
    <dbReference type="NCBI Taxonomy" id="160502"/>
    <lineage>
        <taxon>Eukaryota</taxon>
        <taxon>Fungi</taxon>
        <taxon>Fungi incertae sedis</taxon>
        <taxon>Mucoromycota</taxon>
        <taxon>Glomeromycotina</taxon>
        <taxon>Glomeromycetes</taxon>
        <taxon>Diversisporales</taxon>
        <taxon>Gigasporaceae</taxon>
        <taxon>Racocetra</taxon>
    </lineage>
</organism>
<proteinExistence type="predicted"/>
<reference evidence="1" key="1">
    <citation type="submission" date="2021-06" db="EMBL/GenBank/DDBJ databases">
        <authorList>
            <person name="Kallberg Y."/>
            <person name="Tangrot J."/>
            <person name="Rosling A."/>
        </authorList>
    </citation>
    <scope>NUCLEOTIDE SEQUENCE</scope>
    <source>
        <strain evidence="1">MA461A</strain>
    </source>
</reference>
<feature type="non-terminal residue" evidence="1">
    <location>
        <position position="1"/>
    </location>
</feature>
<accession>A0ACA9QNT3</accession>
<dbReference type="Proteomes" id="UP000789920">
    <property type="component" value="Unassembled WGS sequence"/>
</dbReference>
<evidence type="ECO:0000313" key="1">
    <source>
        <dbReference type="EMBL" id="CAG8760058.1"/>
    </source>
</evidence>